<keyword evidence="2" id="KW-0285">Flavoprotein</keyword>
<keyword evidence="8" id="KW-1185">Reference proteome</keyword>
<gene>
    <name evidence="7" type="ORF">D7B24_005478</name>
</gene>
<dbReference type="InterPro" id="IPR050416">
    <property type="entry name" value="FAD-linked_Oxidoreductase"/>
</dbReference>
<dbReference type="Proteomes" id="UP000267145">
    <property type="component" value="Unassembled WGS sequence"/>
</dbReference>
<dbReference type="Gene3D" id="3.30.465.10">
    <property type="match status" value="1"/>
</dbReference>
<keyword evidence="5" id="KW-0472">Membrane</keyword>
<evidence type="ECO:0000256" key="4">
    <source>
        <dbReference type="ARBA" id="ARBA00023002"/>
    </source>
</evidence>
<dbReference type="InterPro" id="IPR036318">
    <property type="entry name" value="FAD-bd_PCMH-like_sf"/>
</dbReference>
<comment type="caution">
    <text evidence="7">The sequence shown here is derived from an EMBL/GenBank/DDBJ whole genome shotgun (WGS) entry which is preliminary data.</text>
</comment>
<dbReference type="RefSeq" id="XP_028495995.1">
    <property type="nucleotide sequence ID" value="XM_028639630.1"/>
</dbReference>
<keyword evidence="5" id="KW-1133">Transmembrane helix</keyword>
<dbReference type="InterPro" id="IPR016166">
    <property type="entry name" value="FAD-bd_PCMH"/>
</dbReference>
<feature type="transmembrane region" description="Helical" evidence="5">
    <location>
        <begin position="42"/>
        <end position="63"/>
    </location>
</feature>
<dbReference type="InterPro" id="IPR006094">
    <property type="entry name" value="Oxid_FAD_bind_N"/>
</dbReference>
<dbReference type="STRING" id="1051616.A0A3M9YBE3"/>
<dbReference type="AlphaFoldDB" id="A0A3M9YBE3"/>
<dbReference type="PROSITE" id="PS51387">
    <property type="entry name" value="FAD_PCMH"/>
    <property type="match status" value="1"/>
</dbReference>
<evidence type="ECO:0000256" key="3">
    <source>
        <dbReference type="ARBA" id="ARBA00022827"/>
    </source>
</evidence>
<dbReference type="PANTHER" id="PTHR42973">
    <property type="entry name" value="BINDING OXIDOREDUCTASE, PUTATIVE (AFU_ORTHOLOGUE AFUA_1G17690)-RELATED"/>
    <property type="match status" value="1"/>
</dbReference>
<comment type="similarity">
    <text evidence="1">Belongs to the oxygen-dependent FAD-linked oxidoreductase family.</text>
</comment>
<evidence type="ECO:0000313" key="7">
    <source>
        <dbReference type="EMBL" id="RNJ57837.1"/>
    </source>
</evidence>
<evidence type="ECO:0000313" key="8">
    <source>
        <dbReference type="Proteomes" id="UP000267145"/>
    </source>
</evidence>
<dbReference type="PANTHER" id="PTHR42973:SF34">
    <property type="entry name" value="FAD BINDING DOMAIN PROTEIN (AFU_ORTHOLOGUE AFUA_3G02770)"/>
    <property type="match status" value="1"/>
</dbReference>
<reference evidence="7 8" key="1">
    <citation type="submission" date="2018-10" db="EMBL/GenBank/DDBJ databases">
        <title>Genome sequence of Verticillium nonalfalfae VnAa140.</title>
        <authorList>
            <person name="Stajich J.E."/>
            <person name="Kasson M.T."/>
        </authorList>
    </citation>
    <scope>NUCLEOTIDE SEQUENCE [LARGE SCALE GENOMIC DNA]</scope>
    <source>
        <strain evidence="7 8">VnAa140</strain>
    </source>
</reference>
<sequence>MCFHLSPRIDFLRLEPEEPTNLAACSLALTTELTVISAPAGLWTFASFSPFSTPLLVVSIFCLPSIQKAALCFIMIATRLILSLSLSAIGAAAQALESPDFNVTQQLLDLGVNVGDLPELSNFVERRSANLPCAAACLSLSVTFGRDSVLSRGEAPYQSFTGAYWSENQGEVDPYCIFKPANPSAVSVLVLLSRLTQCPFAVKSGGHAAFAGASSIEGGITVSLEKINQVTLSSDKKTVLIGAGNRWSDVYRKLSKSDVTVTGGRVSSVGVGGLSLGGGISFFSNLHGWACDNVESYEVVTATGIILTASPKQNPNLYWALRGGGNNFGIVTNFTFRTIPLPGGQLWGGTKTFMEPALDAVVDAFAGVVTDSPQDPNAGLWVAWLKNSGLKLAATELWYAKPDGGSAAIFDTFNAITPIADSTGNKFLPDYTDGHQAGNPSGLREIYYGLTVKADARIARLARDIFYEEYPASEGVAGANPVMIFQAITTGQMARMRANGGNPLGLDAADGPLYLIHVACWWQDAAGDAAIYAMISTVLARITAEAKALGLQNDYVYMNYASAFQDVIKGYGAANAARLKSIARTYDVTGVFQRLQPGHFKLNRAPVTGTGYFSGLDA</sequence>
<keyword evidence="3" id="KW-0274">FAD</keyword>
<evidence type="ECO:0000256" key="1">
    <source>
        <dbReference type="ARBA" id="ARBA00005466"/>
    </source>
</evidence>
<accession>A0A3M9YBE3</accession>
<dbReference type="Pfam" id="PF01565">
    <property type="entry name" value="FAD_binding_4"/>
    <property type="match status" value="1"/>
</dbReference>
<keyword evidence="5" id="KW-0812">Transmembrane</keyword>
<dbReference type="GeneID" id="39609167"/>
<evidence type="ECO:0000259" key="6">
    <source>
        <dbReference type="PROSITE" id="PS51387"/>
    </source>
</evidence>
<feature type="domain" description="FAD-binding PCMH-type" evidence="6">
    <location>
        <begin position="170"/>
        <end position="341"/>
    </location>
</feature>
<organism evidence="7 8">
    <name type="scientific">Verticillium nonalfalfae</name>
    <dbReference type="NCBI Taxonomy" id="1051616"/>
    <lineage>
        <taxon>Eukaryota</taxon>
        <taxon>Fungi</taxon>
        <taxon>Dikarya</taxon>
        <taxon>Ascomycota</taxon>
        <taxon>Pezizomycotina</taxon>
        <taxon>Sordariomycetes</taxon>
        <taxon>Hypocreomycetidae</taxon>
        <taxon>Glomerellales</taxon>
        <taxon>Plectosphaerellaceae</taxon>
        <taxon>Verticillium</taxon>
    </lineage>
</organism>
<name>A0A3M9YBE3_9PEZI</name>
<feature type="transmembrane region" description="Helical" evidence="5">
    <location>
        <begin position="70"/>
        <end position="93"/>
    </location>
</feature>
<evidence type="ECO:0000256" key="5">
    <source>
        <dbReference type="SAM" id="Phobius"/>
    </source>
</evidence>
<dbReference type="InterPro" id="IPR016169">
    <property type="entry name" value="FAD-bd_PCMH_sub2"/>
</dbReference>
<keyword evidence="4" id="KW-0560">Oxidoreductase</keyword>
<protein>
    <recommendedName>
        <fullName evidence="6">FAD-binding PCMH-type domain-containing protein</fullName>
    </recommendedName>
</protein>
<dbReference type="SUPFAM" id="SSF56176">
    <property type="entry name" value="FAD-binding/transporter-associated domain-like"/>
    <property type="match status" value="1"/>
</dbReference>
<evidence type="ECO:0000256" key="2">
    <source>
        <dbReference type="ARBA" id="ARBA00022630"/>
    </source>
</evidence>
<proteinExistence type="inferred from homology"/>
<dbReference type="GO" id="GO:0016491">
    <property type="term" value="F:oxidoreductase activity"/>
    <property type="evidence" value="ECO:0007669"/>
    <property type="project" value="UniProtKB-KW"/>
</dbReference>
<dbReference type="GO" id="GO:0071949">
    <property type="term" value="F:FAD binding"/>
    <property type="evidence" value="ECO:0007669"/>
    <property type="project" value="InterPro"/>
</dbReference>
<dbReference type="EMBL" id="RBVV01000034">
    <property type="protein sequence ID" value="RNJ57837.1"/>
    <property type="molecule type" value="Genomic_DNA"/>
</dbReference>